<dbReference type="OrthoDB" id="370976at2"/>
<feature type="domain" description="PTS EIIA type-2" evidence="1">
    <location>
        <begin position="1"/>
        <end position="152"/>
    </location>
</feature>
<dbReference type="InterPro" id="IPR051541">
    <property type="entry name" value="PTS_SugarTrans_NitroReg"/>
</dbReference>
<dbReference type="SUPFAM" id="SSF55804">
    <property type="entry name" value="Phoshotransferase/anion transport protein"/>
    <property type="match status" value="1"/>
</dbReference>
<name>A0A562QRH7_9BACI</name>
<dbReference type="RefSeq" id="WP_144449376.1">
    <property type="nucleotide sequence ID" value="NZ_VLKZ01000002.1"/>
</dbReference>
<dbReference type="PANTHER" id="PTHR47738">
    <property type="entry name" value="PTS SYSTEM FRUCTOSE-LIKE EIIA COMPONENT-RELATED"/>
    <property type="match status" value="1"/>
</dbReference>
<proteinExistence type="predicted"/>
<dbReference type="CDD" id="cd00211">
    <property type="entry name" value="PTS_IIA_fru"/>
    <property type="match status" value="1"/>
</dbReference>
<dbReference type="InterPro" id="IPR016152">
    <property type="entry name" value="PTrfase/Anion_transptr"/>
</dbReference>
<gene>
    <name evidence="2" type="ORF">IQ10_01023</name>
</gene>
<organism evidence="2 3">
    <name type="scientific">Halalkalibacter nanhaiisediminis</name>
    <dbReference type="NCBI Taxonomy" id="688079"/>
    <lineage>
        <taxon>Bacteria</taxon>
        <taxon>Bacillati</taxon>
        <taxon>Bacillota</taxon>
        <taxon>Bacilli</taxon>
        <taxon>Bacillales</taxon>
        <taxon>Bacillaceae</taxon>
        <taxon>Halalkalibacter</taxon>
    </lineage>
</organism>
<evidence type="ECO:0000259" key="1">
    <source>
        <dbReference type="PROSITE" id="PS51094"/>
    </source>
</evidence>
<dbReference type="Gene3D" id="3.40.930.10">
    <property type="entry name" value="Mannitol-specific EII, Chain A"/>
    <property type="match status" value="1"/>
</dbReference>
<dbReference type="Pfam" id="PF00359">
    <property type="entry name" value="PTS_EIIA_2"/>
    <property type="match status" value="1"/>
</dbReference>
<evidence type="ECO:0000313" key="3">
    <source>
        <dbReference type="Proteomes" id="UP000315711"/>
    </source>
</evidence>
<protein>
    <submittedName>
        <fullName evidence="2">PTS system galactitol-specific IIA component</fullName>
    </submittedName>
</protein>
<dbReference type="PANTHER" id="PTHR47738:SF3">
    <property type="entry name" value="PHOSPHOTRANSFERASE SYSTEM MANNITOL_FRUCTOSE-SPECIFIC IIA DOMAIN CONTAINING PROTEIN"/>
    <property type="match status" value="1"/>
</dbReference>
<dbReference type="InterPro" id="IPR002178">
    <property type="entry name" value="PTS_EIIA_type-2_dom"/>
</dbReference>
<dbReference type="AlphaFoldDB" id="A0A562QRH7"/>
<sequence>MLLDENLILKDVEATSAEEAIRLMAGNLFEKGIVKESYIEAIVERERNFATGLPTKGYSVAIPHTDKEHVIEKAISVAILKEPVDFVIMGEDSETTPVKLIFMLAMNESHSQLELLQRLMQIFQDDEVLNSLAHEESKTKIKDSLLQLLNFQLKGGE</sequence>
<comment type="caution">
    <text evidence="2">The sequence shown here is derived from an EMBL/GenBank/DDBJ whole genome shotgun (WGS) entry which is preliminary data.</text>
</comment>
<evidence type="ECO:0000313" key="2">
    <source>
        <dbReference type="EMBL" id="TWI59307.1"/>
    </source>
</evidence>
<dbReference type="PROSITE" id="PS51094">
    <property type="entry name" value="PTS_EIIA_TYPE_2"/>
    <property type="match status" value="1"/>
</dbReference>
<dbReference type="Proteomes" id="UP000315711">
    <property type="component" value="Unassembled WGS sequence"/>
</dbReference>
<dbReference type="EMBL" id="VLKZ01000002">
    <property type="protein sequence ID" value="TWI59307.1"/>
    <property type="molecule type" value="Genomic_DNA"/>
</dbReference>
<reference evidence="2 3" key="1">
    <citation type="journal article" date="2015" name="Stand. Genomic Sci.">
        <title>Genomic Encyclopedia of Bacterial and Archaeal Type Strains, Phase III: the genomes of soil and plant-associated and newly described type strains.</title>
        <authorList>
            <person name="Whitman W.B."/>
            <person name="Woyke T."/>
            <person name="Klenk H.P."/>
            <person name="Zhou Y."/>
            <person name="Lilburn T.G."/>
            <person name="Beck B.J."/>
            <person name="De Vos P."/>
            <person name="Vandamme P."/>
            <person name="Eisen J.A."/>
            <person name="Garrity G."/>
            <person name="Hugenholtz P."/>
            <person name="Kyrpides N.C."/>
        </authorList>
    </citation>
    <scope>NUCLEOTIDE SEQUENCE [LARGE SCALE GENOMIC DNA]</scope>
    <source>
        <strain evidence="2 3">CGMCC 1.10116</strain>
    </source>
</reference>
<keyword evidence="3" id="KW-1185">Reference proteome</keyword>
<accession>A0A562QRH7</accession>